<gene>
    <name evidence="4" type="ORF">QYE76_050172</name>
</gene>
<evidence type="ECO:0000313" key="4">
    <source>
        <dbReference type="EMBL" id="KAK1662013.1"/>
    </source>
</evidence>
<feature type="compositionally biased region" description="Low complexity" evidence="3">
    <location>
        <begin position="113"/>
        <end position="133"/>
    </location>
</feature>
<keyword evidence="5" id="KW-1185">Reference proteome</keyword>
<reference evidence="4" key="1">
    <citation type="submission" date="2023-07" db="EMBL/GenBank/DDBJ databases">
        <title>A chromosome-level genome assembly of Lolium multiflorum.</title>
        <authorList>
            <person name="Chen Y."/>
            <person name="Copetti D."/>
            <person name="Kolliker R."/>
            <person name="Studer B."/>
        </authorList>
    </citation>
    <scope>NUCLEOTIDE SEQUENCE</scope>
    <source>
        <strain evidence="4">02402/16</strain>
        <tissue evidence="4">Leaf</tissue>
    </source>
</reference>
<dbReference type="GO" id="GO:0003735">
    <property type="term" value="F:structural constituent of ribosome"/>
    <property type="evidence" value="ECO:0007669"/>
    <property type="project" value="InterPro"/>
</dbReference>
<comment type="caution">
    <text evidence="4">The sequence shown here is derived from an EMBL/GenBank/DDBJ whole genome shotgun (WGS) entry which is preliminary data.</text>
</comment>
<dbReference type="EMBL" id="JAUUTY010000003">
    <property type="protein sequence ID" value="KAK1662013.1"/>
    <property type="molecule type" value="Genomic_DNA"/>
</dbReference>
<dbReference type="Proteomes" id="UP001231189">
    <property type="component" value="Unassembled WGS sequence"/>
</dbReference>
<feature type="region of interest" description="Disordered" evidence="3">
    <location>
        <begin position="84"/>
        <end position="214"/>
    </location>
</feature>
<evidence type="ECO:0000256" key="3">
    <source>
        <dbReference type="SAM" id="MobiDB-lite"/>
    </source>
</evidence>
<dbReference type="GO" id="GO:1990904">
    <property type="term" value="C:ribonucleoprotein complex"/>
    <property type="evidence" value="ECO:0007669"/>
    <property type="project" value="UniProtKB-KW"/>
</dbReference>
<protein>
    <submittedName>
        <fullName evidence="4">Uncharacterized protein</fullName>
    </submittedName>
</protein>
<accession>A0AAD8SRG4</accession>
<keyword evidence="2" id="KW-0687">Ribonucleoprotein</keyword>
<sequence length="291" mass="31080">MAGRAFVRLRNCAGWRQQLVRSRPAGPGPPPRRPNSARRRSEGVRKTIEQGIRLHERTPASSNTTNLEVARAHHPGWWAAGGRPWPPGLARPPPLPALDAPSRRAARLHQTARAELAPPAVAASAEAAAAPSSHMQSRRTAVEAAPPCPLPSAAPPRTDAAAPPSPRGGERRPAATDADRASPGGASWRRRGGGEKDGARGGGGLGFHPGTRGIPGRNVVPVSPWIMVAAKINHQLSGVESTVHLLDNDGELLLFTCTYEACTYEADHFPADETREYFLDYNVSRVDLDAR</sequence>
<dbReference type="PROSITE" id="PS00055">
    <property type="entry name" value="RIBOSOMAL_S12"/>
    <property type="match status" value="1"/>
</dbReference>
<evidence type="ECO:0000313" key="5">
    <source>
        <dbReference type="Proteomes" id="UP001231189"/>
    </source>
</evidence>
<proteinExistence type="predicted"/>
<dbReference type="InterPro" id="IPR006032">
    <property type="entry name" value="Ribosomal_uS12"/>
</dbReference>
<dbReference type="AlphaFoldDB" id="A0AAD8SRG4"/>
<feature type="region of interest" description="Disordered" evidence="3">
    <location>
        <begin position="19"/>
        <end position="44"/>
    </location>
</feature>
<evidence type="ECO:0000256" key="2">
    <source>
        <dbReference type="ARBA" id="ARBA00023274"/>
    </source>
</evidence>
<feature type="compositionally biased region" description="Pro residues" evidence="3">
    <location>
        <begin position="84"/>
        <end position="96"/>
    </location>
</feature>
<organism evidence="4 5">
    <name type="scientific">Lolium multiflorum</name>
    <name type="common">Italian ryegrass</name>
    <name type="synonym">Lolium perenne subsp. multiflorum</name>
    <dbReference type="NCBI Taxonomy" id="4521"/>
    <lineage>
        <taxon>Eukaryota</taxon>
        <taxon>Viridiplantae</taxon>
        <taxon>Streptophyta</taxon>
        <taxon>Embryophyta</taxon>
        <taxon>Tracheophyta</taxon>
        <taxon>Spermatophyta</taxon>
        <taxon>Magnoliopsida</taxon>
        <taxon>Liliopsida</taxon>
        <taxon>Poales</taxon>
        <taxon>Poaceae</taxon>
        <taxon>BOP clade</taxon>
        <taxon>Pooideae</taxon>
        <taxon>Poodae</taxon>
        <taxon>Poeae</taxon>
        <taxon>Poeae Chloroplast Group 2 (Poeae type)</taxon>
        <taxon>Loliodinae</taxon>
        <taxon>Loliinae</taxon>
        <taxon>Lolium</taxon>
    </lineage>
</organism>
<feature type="compositionally biased region" description="Basic and acidic residues" evidence="3">
    <location>
        <begin position="168"/>
        <end position="180"/>
    </location>
</feature>
<evidence type="ECO:0000256" key="1">
    <source>
        <dbReference type="ARBA" id="ARBA00022980"/>
    </source>
</evidence>
<keyword evidence="1" id="KW-0689">Ribosomal protein</keyword>
<name>A0AAD8SRG4_LOLMU</name>
<dbReference type="GO" id="GO:0005840">
    <property type="term" value="C:ribosome"/>
    <property type="evidence" value="ECO:0007669"/>
    <property type="project" value="UniProtKB-KW"/>
</dbReference>
<dbReference type="GO" id="GO:0006412">
    <property type="term" value="P:translation"/>
    <property type="evidence" value="ECO:0007669"/>
    <property type="project" value="InterPro"/>
</dbReference>